<proteinExistence type="predicted"/>
<dbReference type="NCBIfam" id="TIGR01456">
    <property type="entry name" value="CECR5"/>
    <property type="match status" value="1"/>
</dbReference>
<protein>
    <submittedName>
        <fullName evidence="1">Haloacid dehalogenase-like hydrolase domain-containing 5</fullName>
    </submittedName>
</protein>
<dbReference type="GO" id="GO:0016791">
    <property type="term" value="F:phosphatase activity"/>
    <property type="evidence" value="ECO:0007669"/>
    <property type="project" value="TreeGrafter"/>
</dbReference>
<dbReference type="Pfam" id="PF13242">
    <property type="entry name" value="Hydrolase_like"/>
    <property type="match status" value="1"/>
</dbReference>
<dbReference type="InterPro" id="IPR006357">
    <property type="entry name" value="HAD-SF_hydro_IIA"/>
</dbReference>
<organism evidence="1 2">
    <name type="scientific">Phytophthora pseudosyringae</name>
    <dbReference type="NCBI Taxonomy" id="221518"/>
    <lineage>
        <taxon>Eukaryota</taxon>
        <taxon>Sar</taxon>
        <taxon>Stramenopiles</taxon>
        <taxon>Oomycota</taxon>
        <taxon>Peronosporomycetes</taxon>
        <taxon>Peronosporales</taxon>
        <taxon>Peronosporaceae</taxon>
        <taxon>Phytophthora</taxon>
    </lineage>
</organism>
<dbReference type="OrthoDB" id="10251048at2759"/>
<dbReference type="Pfam" id="PF13344">
    <property type="entry name" value="Hydrolase_6"/>
    <property type="match status" value="1"/>
</dbReference>
<accession>A0A8T1V4T0</accession>
<dbReference type="GO" id="GO:0005737">
    <property type="term" value="C:cytoplasm"/>
    <property type="evidence" value="ECO:0007669"/>
    <property type="project" value="TreeGrafter"/>
</dbReference>
<keyword evidence="2" id="KW-1185">Reference proteome</keyword>
<comment type="caution">
    <text evidence="1">The sequence shown here is derived from an EMBL/GenBank/DDBJ whole genome shotgun (WGS) entry which is preliminary data.</text>
</comment>
<dbReference type="EMBL" id="JAGDFM010000745">
    <property type="protein sequence ID" value="KAG7376272.1"/>
    <property type="molecule type" value="Genomic_DNA"/>
</dbReference>
<name>A0A8T1V4T0_9STRA</name>
<dbReference type="InterPro" id="IPR006353">
    <property type="entry name" value="HAD-SF_hydro_IIA_CECR5"/>
</dbReference>
<evidence type="ECO:0000313" key="2">
    <source>
        <dbReference type="Proteomes" id="UP000694044"/>
    </source>
</evidence>
<reference evidence="1" key="1">
    <citation type="submission" date="2021-02" db="EMBL/GenBank/DDBJ databases">
        <authorList>
            <person name="Palmer J.M."/>
        </authorList>
    </citation>
    <scope>NUCLEOTIDE SEQUENCE</scope>
    <source>
        <strain evidence="1">SCRP734</strain>
    </source>
</reference>
<evidence type="ECO:0000313" key="1">
    <source>
        <dbReference type="EMBL" id="KAG7376272.1"/>
    </source>
</evidence>
<dbReference type="NCBIfam" id="TIGR01460">
    <property type="entry name" value="HAD-SF-IIA"/>
    <property type="match status" value="1"/>
</dbReference>
<gene>
    <name evidence="1" type="primary">CECR5_2</name>
    <name evidence="1" type="ORF">PHYPSEUDO_013849</name>
</gene>
<dbReference type="Proteomes" id="UP000694044">
    <property type="component" value="Unassembled WGS sequence"/>
</dbReference>
<keyword evidence="1" id="KW-0378">Hydrolase</keyword>
<dbReference type="PANTHER" id="PTHR19288">
    <property type="entry name" value="4-NITROPHENYLPHOSPHATASE-RELATED"/>
    <property type="match status" value="1"/>
</dbReference>
<sequence length="394" mass="42785">MPLEALTRPCDAPRRSSTASCAFPLPPGLVHVMSVLRRPSAVFLRTGRRAGASSAAGRRCASTFGVVFDVDGVLLRGKTPIPGARGVLLELEATNTPFAIMTNGGGYPEDTKARQIEQILGKDGVSVPAERVCMSHTPMRALAERHGDELVLAVGKDGAQLHKVMANYGFKHVVTADQLHRHFPAMYPDVKVADPLGHDGRFDAQPFAAVFVLIDPIYWGRELQIVMDVLCSPGGLLGQRTVEGDGTGERQHVPLYSACSDFQYVGEFHLPRYGAGAFHAVLEDLFARTTGHKLEMTLFGKPQRTSFEFAETLVDAQHGDVERIYMVGDNPKTDIRGANEAGGRWKSVLTLTGMHNGPENHEEHPAYEVVGDVAQALAFIKEDFAKMQAGKSSK</sequence>
<dbReference type="AlphaFoldDB" id="A0A8T1V4T0"/>
<dbReference type="PANTHER" id="PTHR19288:SF93">
    <property type="entry name" value="FI11325P-RELATED"/>
    <property type="match status" value="1"/>
</dbReference>